<reference evidence="1" key="1">
    <citation type="journal article" date="2015" name="Proc. Natl. Acad. Sci. U.S.A.">
        <title>Bacterial clade with the ribosomal RNA operon on a small plasmid rather than the chromosome.</title>
        <authorList>
            <person name="Anda M."/>
            <person name="Ohtsubo Y."/>
            <person name="Okubo T."/>
            <person name="Sugawara M."/>
            <person name="Nagata Y."/>
            <person name="Tsuda M."/>
            <person name="Minamisawa K."/>
            <person name="Mitsui H."/>
        </authorList>
    </citation>
    <scope>NUCLEOTIDE SEQUENCE</scope>
    <source>
        <strain evidence="1">JCM 14755</strain>
    </source>
</reference>
<dbReference type="RefSeq" id="WP_062226544.1">
    <property type="nucleotide sequence ID" value="NZ_BBWR01000003.1"/>
</dbReference>
<proteinExistence type="predicted"/>
<dbReference type="CDD" id="cd14789">
    <property type="entry name" value="Tiki"/>
    <property type="match status" value="1"/>
</dbReference>
<protein>
    <recommendedName>
        <fullName evidence="2">GumN family protein</fullName>
    </recommendedName>
</protein>
<sequence>MLERFRWSTPLGLVAVLVCCLGSEVRAETDCTPGRDLLPTLDASARAAIDAEATAQANGKGRLWRIEKPGQAASHLFGTLHLTDARVTRLPDSARAAFDAADEIVIESTELSDPDRIAATLMARPDLMSLPRGRVVGDYLPEGDRAELARRLDAAGTPAASVQTLQPWFLATSLMMPACEQARLAEGEQILDLALADAALRQGKTLSGLESAQEQLEALASLPLETQAEMLMSTLSHIDIMPDLFETMTQLYLAGRIAAIVPAVEHLAPSGTTPEGAAEVWQAFDERIVRRRNHLMAERMEPILARGNAFIAVGAQHLIGDEGLVALLRATGWTVTRADGP</sequence>
<dbReference type="EMBL" id="LC066375">
    <property type="protein sequence ID" value="BAT27473.1"/>
    <property type="molecule type" value="Genomic_DNA"/>
</dbReference>
<dbReference type="PANTHER" id="PTHR40590:SF1">
    <property type="entry name" value="CYTOPLASMIC PROTEIN"/>
    <property type="match status" value="1"/>
</dbReference>
<name>A0A0N7KXP2_9HYPH</name>
<accession>A0A0N7KXP2</accession>
<dbReference type="AlphaFoldDB" id="A0A0N7KXP2"/>
<evidence type="ECO:0000313" key="1">
    <source>
        <dbReference type="EMBL" id="BAT27473.1"/>
    </source>
</evidence>
<dbReference type="InterPro" id="IPR047111">
    <property type="entry name" value="YbaP-like"/>
</dbReference>
<dbReference type="InterPro" id="IPR002816">
    <property type="entry name" value="TraB/PrgY/GumN_fam"/>
</dbReference>
<dbReference type="OrthoDB" id="9806326at2"/>
<organism evidence="1">
    <name type="scientific">Aureimonas frigidaquae</name>
    <dbReference type="NCBI Taxonomy" id="424757"/>
    <lineage>
        <taxon>Bacteria</taxon>
        <taxon>Pseudomonadati</taxon>
        <taxon>Pseudomonadota</taxon>
        <taxon>Alphaproteobacteria</taxon>
        <taxon>Hyphomicrobiales</taxon>
        <taxon>Aurantimonadaceae</taxon>
        <taxon>Aureimonas</taxon>
    </lineage>
</organism>
<dbReference type="PANTHER" id="PTHR40590">
    <property type="entry name" value="CYTOPLASMIC PROTEIN-RELATED"/>
    <property type="match status" value="1"/>
</dbReference>
<dbReference type="Pfam" id="PF01963">
    <property type="entry name" value="TraB_PrgY_gumN"/>
    <property type="match status" value="1"/>
</dbReference>
<evidence type="ECO:0008006" key="2">
    <source>
        <dbReference type="Google" id="ProtNLM"/>
    </source>
</evidence>